<evidence type="ECO:0000313" key="2">
    <source>
        <dbReference type="EMBL" id="ROT65954.1"/>
    </source>
</evidence>
<keyword evidence="3" id="KW-1185">Reference proteome</keyword>
<dbReference type="Proteomes" id="UP000283509">
    <property type="component" value="Unassembled WGS sequence"/>
</dbReference>
<accession>A0A3R7LXN6</accession>
<evidence type="ECO:0000313" key="3">
    <source>
        <dbReference type="Proteomes" id="UP000283509"/>
    </source>
</evidence>
<dbReference type="AlphaFoldDB" id="A0A3R7LXN6"/>
<reference evidence="2 3" key="1">
    <citation type="submission" date="2018-04" db="EMBL/GenBank/DDBJ databases">
        <authorList>
            <person name="Zhang X."/>
            <person name="Yuan J."/>
            <person name="Li F."/>
            <person name="Xiang J."/>
        </authorList>
    </citation>
    <scope>NUCLEOTIDE SEQUENCE [LARGE SCALE GENOMIC DNA]</scope>
    <source>
        <tissue evidence="2">Muscle</tissue>
    </source>
</reference>
<feature type="region of interest" description="Disordered" evidence="1">
    <location>
        <begin position="243"/>
        <end position="262"/>
    </location>
</feature>
<protein>
    <submittedName>
        <fullName evidence="2">Uncharacterized protein</fullName>
    </submittedName>
</protein>
<feature type="region of interest" description="Disordered" evidence="1">
    <location>
        <begin position="198"/>
        <end position="226"/>
    </location>
</feature>
<comment type="caution">
    <text evidence="2">The sequence shown here is derived from an EMBL/GenBank/DDBJ whole genome shotgun (WGS) entry which is preliminary data.</text>
</comment>
<evidence type="ECO:0000256" key="1">
    <source>
        <dbReference type="SAM" id="MobiDB-lite"/>
    </source>
</evidence>
<proteinExistence type="predicted"/>
<dbReference type="EMBL" id="QCYY01003013">
    <property type="protein sequence ID" value="ROT65954.1"/>
    <property type="molecule type" value="Genomic_DNA"/>
</dbReference>
<reference evidence="2 3" key="2">
    <citation type="submission" date="2019-01" db="EMBL/GenBank/DDBJ databases">
        <title>The decoding of complex shrimp genome reveals the adaptation for benthos swimmer, frequently molting mechanism and breeding impact on genome.</title>
        <authorList>
            <person name="Sun Y."/>
            <person name="Gao Y."/>
            <person name="Yu Y."/>
        </authorList>
    </citation>
    <scope>NUCLEOTIDE SEQUENCE [LARGE SCALE GENOMIC DNA]</scope>
    <source>
        <tissue evidence="2">Muscle</tissue>
    </source>
</reference>
<organism evidence="2 3">
    <name type="scientific">Penaeus vannamei</name>
    <name type="common">Whiteleg shrimp</name>
    <name type="synonym">Litopenaeus vannamei</name>
    <dbReference type="NCBI Taxonomy" id="6689"/>
    <lineage>
        <taxon>Eukaryota</taxon>
        <taxon>Metazoa</taxon>
        <taxon>Ecdysozoa</taxon>
        <taxon>Arthropoda</taxon>
        <taxon>Crustacea</taxon>
        <taxon>Multicrustacea</taxon>
        <taxon>Malacostraca</taxon>
        <taxon>Eumalacostraca</taxon>
        <taxon>Eucarida</taxon>
        <taxon>Decapoda</taxon>
        <taxon>Dendrobranchiata</taxon>
        <taxon>Penaeoidea</taxon>
        <taxon>Penaeidae</taxon>
        <taxon>Penaeus</taxon>
    </lineage>
</organism>
<name>A0A3R7LXN6_PENVA</name>
<feature type="region of interest" description="Disordered" evidence="1">
    <location>
        <begin position="115"/>
        <end position="138"/>
    </location>
</feature>
<gene>
    <name evidence="2" type="ORF">C7M84_016064</name>
</gene>
<sequence length="435" mass="46752">MVHTEGQAVPCHCQRALLSPVCRLPFFSLALSTNLSPNRHLSLYMSVSTHVVLMAPSYLVEATNPNPWPASSPFPRGTRIPLAIHPLPLARLIPLPPCTRIPLAIHPLPLPASSPSPWHHPHPAGHSSLPLGPPHPSSPVAPASRWPFIPPLGPPHPSSPVAPASRWPHPLPGPPHPPSPVAPASRWPFIPSPWPPHPSSPWHPQSPDSFPSLGPPHPSPRGTRIPLAIHPLPLARLIPLPPWHPHPAGHSSPPLGPPHPSSPVATRIPLAIACPSPWPAHSLFLRRGIPASRLGHLIPLLGPASSPFRRGTRMTAAAHSFPSPMARSVRFRPVATRIPRGPFIPRQPGPPHSLFPPRGTRIPLGHSSPSPVGRLIHLPTGARRIRAGAFSSSLAASFPLPHAWHTRMPAGAISYPSPLAPHYPLPPWHPPSRWP</sequence>